<dbReference type="Pfam" id="PF01381">
    <property type="entry name" value="HTH_3"/>
    <property type="match status" value="1"/>
</dbReference>
<dbReference type="GO" id="GO:0003677">
    <property type="term" value="F:DNA binding"/>
    <property type="evidence" value="ECO:0007669"/>
    <property type="project" value="InterPro"/>
</dbReference>
<accession>A0A842I382</accession>
<name>A0A842I382_9RHOB</name>
<reference evidence="2 3" key="1">
    <citation type="journal article" date="2017" name="Int. J. Syst. Evol. Microbiol.">
        <title>Gemmobacter straminiformis sp. nov., isolated from an artificial fountain.</title>
        <authorList>
            <person name="Kang J.Y."/>
            <person name="Kim M.J."/>
            <person name="Chun J."/>
            <person name="Son K.P."/>
            <person name="Jahng K.Y."/>
        </authorList>
    </citation>
    <scope>NUCLEOTIDE SEQUENCE [LARGE SCALE GENOMIC DNA]</scope>
    <source>
        <strain evidence="2 3">CAM-8</strain>
    </source>
</reference>
<dbReference type="InterPro" id="IPR001387">
    <property type="entry name" value="Cro/C1-type_HTH"/>
</dbReference>
<comment type="caution">
    <text evidence="2">The sequence shown here is derived from an EMBL/GenBank/DDBJ whole genome shotgun (WGS) entry which is preliminary data.</text>
</comment>
<dbReference type="PROSITE" id="PS50943">
    <property type="entry name" value="HTH_CROC1"/>
    <property type="match status" value="1"/>
</dbReference>
<evidence type="ECO:0000259" key="1">
    <source>
        <dbReference type="PROSITE" id="PS50943"/>
    </source>
</evidence>
<protein>
    <submittedName>
        <fullName evidence="2">Helix-turn-helix transcriptional regulator</fullName>
    </submittedName>
</protein>
<evidence type="ECO:0000313" key="2">
    <source>
        <dbReference type="EMBL" id="MBC2834071.1"/>
    </source>
</evidence>
<proteinExistence type="predicted"/>
<dbReference type="Gene3D" id="1.10.260.40">
    <property type="entry name" value="lambda repressor-like DNA-binding domains"/>
    <property type="match status" value="1"/>
</dbReference>
<dbReference type="EMBL" id="JACLQD010000001">
    <property type="protein sequence ID" value="MBC2834071.1"/>
    <property type="molecule type" value="Genomic_DNA"/>
</dbReference>
<feature type="domain" description="HTH cro/C1-type" evidence="1">
    <location>
        <begin position="16"/>
        <end position="70"/>
    </location>
</feature>
<keyword evidence="3" id="KW-1185">Reference proteome</keyword>
<dbReference type="SMART" id="SM00530">
    <property type="entry name" value="HTH_XRE"/>
    <property type="match status" value="1"/>
</dbReference>
<dbReference type="InterPro" id="IPR010982">
    <property type="entry name" value="Lambda_DNA-bd_dom_sf"/>
</dbReference>
<organism evidence="2 3">
    <name type="scientific">Paragemmobacter straminiformis</name>
    <dbReference type="NCBI Taxonomy" id="2045119"/>
    <lineage>
        <taxon>Bacteria</taxon>
        <taxon>Pseudomonadati</taxon>
        <taxon>Pseudomonadota</taxon>
        <taxon>Alphaproteobacteria</taxon>
        <taxon>Rhodobacterales</taxon>
        <taxon>Paracoccaceae</taxon>
        <taxon>Paragemmobacter</taxon>
    </lineage>
</organism>
<evidence type="ECO:0000313" key="3">
    <source>
        <dbReference type="Proteomes" id="UP000555411"/>
    </source>
</evidence>
<sequence>MERVNSQLVGAFASVLSDARTEAGLSQESLAERANISTRHVSYLETGARQPTLTILHALSIGLDLPLSEILHRVELRLKK</sequence>
<dbReference type="RefSeq" id="WP_185795701.1">
    <property type="nucleotide sequence ID" value="NZ_JACLQD010000001.1"/>
</dbReference>
<dbReference type="CDD" id="cd00093">
    <property type="entry name" value="HTH_XRE"/>
    <property type="match status" value="1"/>
</dbReference>
<dbReference type="Proteomes" id="UP000555411">
    <property type="component" value="Unassembled WGS sequence"/>
</dbReference>
<gene>
    <name evidence="2" type="ORF">H7F16_01035</name>
</gene>
<dbReference type="SUPFAM" id="SSF47413">
    <property type="entry name" value="lambda repressor-like DNA-binding domains"/>
    <property type="match status" value="1"/>
</dbReference>
<dbReference type="AlphaFoldDB" id="A0A842I382"/>